<dbReference type="Gene3D" id="2.60.120.260">
    <property type="entry name" value="Galactose-binding domain-like"/>
    <property type="match status" value="1"/>
</dbReference>
<feature type="domain" description="Cytosolic endo-beta-N-acetylglucosaminidase TIM barrel" evidence="1">
    <location>
        <begin position="89"/>
        <end position="407"/>
    </location>
</feature>
<dbReference type="PANTHER" id="PTHR13246:SF1">
    <property type="entry name" value="CYTOSOLIC ENDO-BETA-N-ACETYLGLUCOSAMINIDASE"/>
    <property type="match status" value="1"/>
</dbReference>
<dbReference type="InterPro" id="IPR032979">
    <property type="entry name" value="ENGase"/>
</dbReference>
<dbReference type="GO" id="GO:0005829">
    <property type="term" value="C:cytosol"/>
    <property type="evidence" value="ECO:0007669"/>
    <property type="project" value="UniProtKB-SubCell"/>
</dbReference>
<reference evidence="2" key="1">
    <citation type="submission" date="2019-10" db="EMBL/GenBank/DDBJ databases">
        <authorList>
            <person name="Nor Muhammad N."/>
        </authorList>
    </citation>
    <scope>NUCLEOTIDE SEQUENCE</scope>
</reference>
<accession>A0A5K1K3K0</accession>
<name>A0A5K1K3K0_9APHY</name>
<gene>
    <name evidence="2" type="primary">I1RC95</name>
</gene>
<protein>
    <submittedName>
        <fullName evidence="2">AAA domain-containing protein</fullName>
    </submittedName>
</protein>
<dbReference type="PANTHER" id="PTHR13246">
    <property type="entry name" value="ENDO BETA N-ACETYLGLUCOSAMINIDASE"/>
    <property type="match status" value="1"/>
</dbReference>
<dbReference type="AlphaFoldDB" id="A0A5K1K3K0"/>
<dbReference type="GO" id="GO:0033925">
    <property type="term" value="F:mannosyl-glycoprotein endo-beta-N-acetylglucosaminidase activity"/>
    <property type="evidence" value="ECO:0007669"/>
    <property type="project" value="UniProtKB-EC"/>
</dbReference>
<evidence type="ECO:0000313" key="2">
    <source>
        <dbReference type="EMBL" id="VWP00370.1"/>
    </source>
</evidence>
<dbReference type="InterPro" id="IPR005201">
    <property type="entry name" value="TIM_ENGase"/>
</dbReference>
<evidence type="ECO:0000259" key="1">
    <source>
        <dbReference type="Pfam" id="PF03644"/>
    </source>
</evidence>
<dbReference type="EMBL" id="LR728413">
    <property type="protein sequence ID" value="VWP00370.1"/>
    <property type="molecule type" value="Genomic_DNA"/>
</dbReference>
<dbReference type="Gene3D" id="3.20.20.80">
    <property type="entry name" value="Glycosidases"/>
    <property type="match status" value="1"/>
</dbReference>
<organism evidence="2">
    <name type="scientific">Ganoderma boninense</name>
    <dbReference type="NCBI Taxonomy" id="34458"/>
    <lineage>
        <taxon>Eukaryota</taxon>
        <taxon>Fungi</taxon>
        <taxon>Dikarya</taxon>
        <taxon>Basidiomycota</taxon>
        <taxon>Agaricomycotina</taxon>
        <taxon>Agaricomycetes</taxon>
        <taxon>Polyporales</taxon>
        <taxon>Polyporaceae</taxon>
        <taxon>Ganoderma</taxon>
    </lineage>
</organism>
<dbReference type="Pfam" id="PF03644">
    <property type="entry name" value="Glyco_hydro_85"/>
    <property type="match status" value="1"/>
</dbReference>
<sequence length="734" mass="80047">MPIRGKDHSSSGSEDPPFFRSLADLDQWATSPAATLRTYEGVVPYTTRSSVQGLPNLSTRGKLLACTVWVFRSNPLGKGNTVLILPSHSFSHHRVTIPPPGWSTAAHRHGVKMLGVLIFEGAESQGECLQLLVGPLPRQTYGPAKPNSNQTLPVSAHYARLLAELAYQRGFDGYLLNFEAPLPGGVEQARALTLWISLLEQELKRKVGPHAEAMWYDSVVVTGQLRWQDRLNSINLPFFLPATSFFSNYTWPHPFPFMTAQYLLSLDQSIAPRPKLLADIYMGVDVWGRGSHGGGGFGCYKAISHIDPEFLGLSVALFGQGWTWESEQDKPGWSWAAWWAYERTLWLGPATPGEPVDVPPHEPKKGEPPCEHGAFQPLAQFFPRMPPPDPATRPFFTAFSPGVGWKWFVRGTRVFESETGWTDVDKAGSIGDLVFPRPTLAWEDEHGHREEAVPAATADISMDDAWLGGSSLAVSISALGSDSDDAFFRCLWLPIQSLAITPRKCYRLSIIYKISGPVDADIGASVKSLAPDLDARFDVTFVPAPSSSDAPLPAGWTELLVDFTLVAATDTAVLSAAGLVIGFTCEDPTQPVAFTLFVGALSVFANPPSPRHTLLDPKIIWAHFASASAPQAQTHALVDAAWVLDAHPMHAFAYFNVYVQAYPGSGAAYEPEAATFVGTTGLDGRANRFYVDPACLPPGLKDAGVSKARFYLQGVTDRGRVVDWEECAFVDVDV</sequence>
<proteinExistence type="predicted"/>